<name>A0A834MNZ9_VESVU</name>
<feature type="transmembrane region" description="Helical" evidence="1">
    <location>
        <begin position="194"/>
        <end position="213"/>
    </location>
</feature>
<feature type="transmembrane region" description="Helical" evidence="1">
    <location>
        <begin position="77"/>
        <end position="95"/>
    </location>
</feature>
<evidence type="ECO:0000313" key="2">
    <source>
        <dbReference type="EMBL" id="KAF7378664.1"/>
    </source>
</evidence>
<keyword evidence="3" id="KW-1185">Reference proteome</keyword>
<reference evidence="2" key="1">
    <citation type="journal article" date="2020" name="G3 (Bethesda)">
        <title>High-Quality Assemblies for Three Invasive Social Wasps from the &lt;i&gt;Vespula&lt;/i&gt; Genus.</title>
        <authorList>
            <person name="Harrop T.W.R."/>
            <person name="Guhlin J."/>
            <person name="McLaughlin G.M."/>
            <person name="Permina E."/>
            <person name="Stockwell P."/>
            <person name="Gilligan J."/>
            <person name="Le Lec M.F."/>
            <person name="Gruber M.A.M."/>
            <person name="Quinn O."/>
            <person name="Lovegrove M."/>
            <person name="Duncan E.J."/>
            <person name="Remnant E.J."/>
            <person name="Van Eeckhoven J."/>
            <person name="Graham B."/>
            <person name="Knapp R.A."/>
            <person name="Langford K.W."/>
            <person name="Kronenberg Z."/>
            <person name="Press M.O."/>
            <person name="Eacker S.M."/>
            <person name="Wilson-Rankin E.E."/>
            <person name="Purcell J."/>
            <person name="Lester P.J."/>
            <person name="Dearden P.K."/>
        </authorList>
    </citation>
    <scope>NUCLEOTIDE SEQUENCE</scope>
    <source>
        <strain evidence="2">Marl-1</strain>
    </source>
</reference>
<protein>
    <submittedName>
        <fullName evidence="2">Uncharacterized protein</fullName>
    </submittedName>
</protein>
<accession>A0A834MNZ9</accession>
<gene>
    <name evidence="2" type="ORF">HZH66_015451</name>
</gene>
<dbReference type="AlphaFoldDB" id="A0A834MNZ9"/>
<keyword evidence="1" id="KW-1133">Transmembrane helix</keyword>
<feature type="transmembrane region" description="Helical" evidence="1">
    <location>
        <begin position="161"/>
        <end position="182"/>
    </location>
</feature>
<comment type="caution">
    <text evidence="2">The sequence shown here is derived from an EMBL/GenBank/DDBJ whole genome shotgun (WGS) entry which is preliminary data.</text>
</comment>
<evidence type="ECO:0000256" key="1">
    <source>
        <dbReference type="SAM" id="Phobius"/>
    </source>
</evidence>
<sequence length="282" mass="33946">MEYFTMQGRVNRWGMDRIFNDVRQTLGVEVSRCWKVTTDRSMLLGEEDYIDNEYYVYNRLLFRLLGLWQYQTSFKQFIYVCFINFMITLGLYQQVHSLFMSERKIKTIAKILEITLPTLCFGFCYFNLLSNAEIMKKILFRIKCDWNDLANKPELKILKKYAHLSRICTIIIAIRTELVLPLRIDYFMKNQNHYYLGLFLQYMIISILCMVGVANYSMFVAVTQHAYALFNIIEWRVHERFKKKPKNFYYANNKAELAEEKQWLIDIIKFYNTTVEFVSRIV</sequence>
<dbReference type="EMBL" id="JACSEA010000025">
    <property type="protein sequence ID" value="KAF7378664.1"/>
    <property type="molecule type" value="Genomic_DNA"/>
</dbReference>
<proteinExistence type="predicted"/>
<dbReference type="Proteomes" id="UP000614350">
    <property type="component" value="Unassembled WGS sequence"/>
</dbReference>
<keyword evidence="1" id="KW-0472">Membrane</keyword>
<feature type="transmembrane region" description="Helical" evidence="1">
    <location>
        <begin position="107"/>
        <end position="128"/>
    </location>
</feature>
<keyword evidence="1" id="KW-0812">Transmembrane</keyword>
<evidence type="ECO:0000313" key="3">
    <source>
        <dbReference type="Proteomes" id="UP000614350"/>
    </source>
</evidence>
<organism evidence="2 3">
    <name type="scientific">Vespula vulgaris</name>
    <name type="common">Yellow jacket</name>
    <name type="synonym">Wasp</name>
    <dbReference type="NCBI Taxonomy" id="7454"/>
    <lineage>
        <taxon>Eukaryota</taxon>
        <taxon>Metazoa</taxon>
        <taxon>Ecdysozoa</taxon>
        <taxon>Arthropoda</taxon>
        <taxon>Hexapoda</taxon>
        <taxon>Insecta</taxon>
        <taxon>Pterygota</taxon>
        <taxon>Neoptera</taxon>
        <taxon>Endopterygota</taxon>
        <taxon>Hymenoptera</taxon>
        <taxon>Apocrita</taxon>
        <taxon>Aculeata</taxon>
        <taxon>Vespoidea</taxon>
        <taxon>Vespidae</taxon>
        <taxon>Vespinae</taxon>
        <taxon>Vespula</taxon>
    </lineage>
</organism>